<organism evidence="2 3">
    <name type="scientific">Decorospora gaudefroyi</name>
    <dbReference type="NCBI Taxonomy" id="184978"/>
    <lineage>
        <taxon>Eukaryota</taxon>
        <taxon>Fungi</taxon>
        <taxon>Dikarya</taxon>
        <taxon>Ascomycota</taxon>
        <taxon>Pezizomycotina</taxon>
        <taxon>Dothideomycetes</taxon>
        <taxon>Pleosporomycetidae</taxon>
        <taxon>Pleosporales</taxon>
        <taxon>Pleosporineae</taxon>
        <taxon>Pleosporaceae</taxon>
        <taxon>Decorospora</taxon>
    </lineage>
</organism>
<dbReference type="AlphaFoldDB" id="A0A6A5KI96"/>
<name>A0A6A5KI96_9PLEO</name>
<gene>
    <name evidence="2" type="ORF">BDW02DRAFT_565328</name>
</gene>
<dbReference type="OrthoDB" id="3535086at2759"/>
<evidence type="ECO:0000313" key="2">
    <source>
        <dbReference type="EMBL" id="KAF1838065.1"/>
    </source>
</evidence>
<dbReference type="EMBL" id="ML975255">
    <property type="protein sequence ID" value="KAF1838065.1"/>
    <property type="molecule type" value="Genomic_DNA"/>
</dbReference>
<reference evidence="2" key="1">
    <citation type="submission" date="2020-01" db="EMBL/GenBank/DDBJ databases">
        <authorList>
            <consortium name="DOE Joint Genome Institute"/>
            <person name="Haridas S."/>
            <person name="Albert R."/>
            <person name="Binder M."/>
            <person name="Bloem J."/>
            <person name="Labutti K."/>
            <person name="Salamov A."/>
            <person name="Andreopoulos B."/>
            <person name="Baker S.E."/>
            <person name="Barry K."/>
            <person name="Bills G."/>
            <person name="Bluhm B.H."/>
            <person name="Cannon C."/>
            <person name="Castanera R."/>
            <person name="Culley D.E."/>
            <person name="Daum C."/>
            <person name="Ezra D."/>
            <person name="Gonzalez J.B."/>
            <person name="Henrissat B."/>
            <person name="Kuo A."/>
            <person name="Liang C."/>
            <person name="Lipzen A."/>
            <person name="Lutzoni F."/>
            <person name="Magnuson J."/>
            <person name="Mondo S."/>
            <person name="Nolan M."/>
            <person name="Ohm R."/>
            <person name="Pangilinan J."/>
            <person name="Park H.-J."/>
            <person name="Ramirez L."/>
            <person name="Alfaro M."/>
            <person name="Sun H."/>
            <person name="Tritt A."/>
            <person name="Yoshinaga Y."/>
            <person name="Zwiers L.-H."/>
            <person name="Turgeon B.G."/>
            <person name="Goodwin S.B."/>
            <person name="Spatafora J.W."/>
            <person name="Crous P.W."/>
            <person name="Grigoriev I.V."/>
        </authorList>
    </citation>
    <scope>NUCLEOTIDE SEQUENCE</scope>
    <source>
        <strain evidence="2">P77</strain>
    </source>
</reference>
<proteinExistence type="predicted"/>
<dbReference type="Proteomes" id="UP000800040">
    <property type="component" value="Unassembled WGS sequence"/>
</dbReference>
<accession>A0A6A5KI96</accession>
<protein>
    <submittedName>
        <fullName evidence="2">Uncharacterized protein</fullName>
    </submittedName>
</protein>
<keyword evidence="3" id="KW-1185">Reference proteome</keyword>
<feature type="compositionally biased region" description="Polar residues" evidence="1">
    <location>
        <begin position="35"/>
        <end position="52"/>
    </location>
</feature>
<evidence type="ECO:0000256" key="1">
    <source>
        <dbReference type="SAM" id="MobiDB-lite"/>
    </source>
</evidence>
<feature type="region of interest" description="Disordered" evidence="1">
    <location>
        <begin position="1"/>
        <end position="70"/>
    </location>
</feature>
<evidence type="ECO:0000313" key="3">
    <source>
        <dbReference type="Proteomes" id="UP000800040"/>
    </source>
</evidence>
<sequence length="124" mass="13859">MIPALQPSRPKPPQQSPLPTYAQQQQRRATHETSHTQQQPTNLQPFKPTSQIEAMPPFGPPQTPPSFFTPLYDSAVRHPVFFTQTLKKPPFPIPHGASQGWNPVASGYIVERRRGEVVAGKTKL</sequence>